<name>A0A1S3JVG3_LINAN</name>
<feature type="compositionally biased region" description="Low complexity" evidence="2">
    <location>
        <begin position="88"/>
        <end position="101"/>
    </location>
</feature>
<dbReference type="SMART" id="SM00228">
    <property type="entry name" value="PDZ"/>
    <property type="match status" value="1"/>
</dbReference>
<dbReference type="Proteomes" id="UP000085678">
    <property type="component" value="Unplaced"/>
</dbReference>
<evidence type="ECO:0000259" key="3">
    <source>
        <dbReference type="PROSITE" id="PS50106"/>
    </source>
</evidence>
<dbReference type="OMA" id="RFHQNTV"/>
<dbReference type="GO" id="GO:0005102">
    <property type="term" value="F:signaling receptor binding"/>
    <property type="evidence" value="ECO:0007669"/>
    <property type="project" value="TreeGrafter"/>
</dbReference>
<gene>
    <name evidence="5" type="primary">LOC106176515</name>
</gene>
<dbReference type="Pfam" id="PF00595">
    <property type="entry name" value="PDZ"/>
    <property type="match status" value="1"/>
</dbReference>
<dbReference type="PANTHER" id="PTHR14191">
    <property type="entry name" value="PDZ DOMAIN CONTAINING PROTEIN"/>
    <property type="match status" value="1"/>
</dbReference>
<dbReference type="AlphaFoldDB" id="A0A1S3JVG3"/>
<feature type="region of interest" description="Disordered" evidence="2">
    <location>
        <begin position="1"/>
        <end position="159"/>
    </location>
</feature>
<reference evidence="5" key="1">
    <citation type="submission" date="2025-08" db="UniProtKB">
        <authorList>
            <consortium name="RefSeq"/>
        </authorList>
    </citation>
    <scope>IDENTIFICATION</scope>
    <source>
        <tissue evidence="5">Gonads</tissue>
    </source>
</reference>
<feature type="domain" description="PDZ" evidence="3">
    <location>
        <begin position="249"/>
        <end position="340"/>
    </location>
</feature>
<dbReference type="PROSITE" id="PS50106">
    <property type="entry name" value="PDZ"/>
    <property type="match status" value="1"/>
</dbReference>
<dbReference type="Gene3D" id="2.30.42.10">
    <property type="match status" value="1"/>
</dbReference>
<feature type="compositionally biased region" description="Basic residues" evidence="2">
    <location>
        <begin position="120"/>
        <end position="133"/>
    </location>
</feature>
<dbReference type="InterPro" id="IPR051067">
    <property type="entry name" value="NHER"/>
</dbReference>
<keyword evidence="1" id="KW-0677">Repeat</keyword>
<dbReference type="SUPFAM" id="SSF50156">
    <property type="entry name" value="PDZ domain-like"/>
    <property type="match status" value="1"/>
</dbReference>
<accession>A0A1S3JVG3</accession>
<dbReference type="PANTHER" id="PTHR14191:SF4">
    <property type="entry name" value="NA(+)_H(+) EXCHANGE REGULATORY COFACTOR NHE-RF2"/>
    <property type="match status" value="1"/>
</dbReference>
<dbReference type="CDD" id="cd06747">
    <property type="entry name" value="PDZ_MYO18-like"/>
    <property type="match status" value="1"/>
</dbReference>
<dbReference type="GO" id="GO:0043495">
    <property type="term" value="F:protein-membrane adaptor activity"/>
    <property type="evidence" value="ECO:0007669"/>
    <property type="project" value="TreeGrafter"/>
</dbReference>
<dbReference type="STRING" id="7574.A0A1S3JVG3"/>
<dbReference type="GO" id="GO:0016324">
    <property type="term" value="C:apical plasma membrane"/>
    <property type="evidence" value="ECO:0007669"/>
    <property type="project" value="TreeGrafter"/>
</dbReference>
<protein>
    <submittedName>
        <fullName evidence="5">Unconventional myosin-XVIIIa</fullName>
    </submittedName>
</protein>
<proteinExistence type="predicted"/>
<feature type="compositionally biased region" description="Basic and acidic residues" evidence="2">
    <location>
        <begin position="35"/>
        <end position="83"/>
    </location>
</feature>
<dbReference type="FunFam" id="2.30.42.10:FF:000059">
    <property type="entry name" value="unconventional myosin-XVIIIa isoform X1"/>
    <property type="match status" value="1"/>
</dbReference>
<feature type="compositionally biased region" description="Basic and acidic residues" evidence="2">
    <location>
        <begin position="1"/>
        <end position="17"/>
    </location>
</feature>
<dbReference type="GeneID" id="106176515"/>
<sequence>MFSFRKKDKEKDKEEKERKKREKKEKKELKKKHEKEKEPMTQEELERLEDVKKGLFRRTSDKRSSKHAQEESHRGAPMKERESPQGTSDSNSSLSSAGRSSFTEKDAGGISPRNGEPPKKHPKIPPKVPHKPAKGILKGKSSYGPEIPNHGVTGKPDDSLTVTSNTIYNLQMSGQLPKKGVTEEKIEPTYENCNLAAAALPKGRHHDEVDSAIPPTIQEEPQINSREKSYDIDLRLPALSPPKPPRVREVVLKRQPAGDFGFTLRRGTMLLRGFGDPGTPLKKNVIFAEPGGKHAHTGLLPGDRLVQVNGVNVEDASREEIIDMIKKSGDAVVLHVQPIPELSELSRRSGLDGVDVNLGDKNVKAGSLQRSGSVRYKKTTVSTTVFDWFTEDIPGLIAL</sequence>
<dbReference type="InParanoid" id="A0A1S3JVG3"/>
<evidence type="ECO:0000313" key="4">
    <source>
        <dbReference type="Proteomes" id="UP000085678"/>
    </source>
</evidence>
<evidence type="ECO:0000313" key="5">
    <source>
        <dbReference type="RefSeq" id="XP_013414395.1"/>
    </source>
</evidence>
<organism evidence="4 5">
    <name type="scientific">Lingula anatina</name>
    <name type="common">Brachiopod</name>
    <name type="synonym">Lingula unguis</name>
    <dbReference type="NCBI Taxonomy" id="7574"/>
    <lineage>
        <taxon>Eukaryota</taxon>
        <taxon>Metazoa</taxon>
        <taxon>Spiralia</taxon>
        <taxon>Lophotrochozoa</taxon>
        <taxon>Brachiopoda</taxon>
        <taxon>Linguliformea</taxon>
        <taxon>Lingulata</taxon>
        <taxon>Lingulida</taxon>
        <taxon>Linguloidea</taxon>
        <taxon>Lingulidae</taxon>
        <taxon>Lingula</taxon>
    </lineage>
</organism>
<evidence type="ECO:0000256" key="2">
    <source>
        <dbReference type="SAM" id="MobiDB-lite"/>
    </source>
</evidence>
<dbReference type="OrthoDB" id="445896at2759"/>
<dbReference type="KEGG" id="lak:106176515"/>
<evidence type="ECO:0000256" key="1">
    <source>
        <dbReference type="ARBA" id="ARBA00022737"/>
    </source>
</evidence>
<keyword evidence="4" id="KW-1185">Reference proteome</keyword>
<dbReference type="InterPro" id="IPR001478">
    <property type="entry name" value="PDZ"/>
</dbReference>
<dbReference type="RefSeq" id="XP_013414395.1">
    <property type="nucleotide sequence ID" value="XM_013558941.1"/>
</dbReference>
<feature type="compositionally biased region" description="Basic residues" evidence="2">
    <location>
        <begin position="18"/>
        <end position="34"/>
    </location>
</feature>
<dbReference type="InterPro" id="IPR036034">
    <property type="entry name" value="PDZ_sf"/>
</dbReference>
<dbReference type="GO" id="GO:0072659">
    <property type="term" value="P:protein localization to plasma membrane"/>
    <property type="evidence" value="ECO:0007669"/>
    <property type="project" value="TreeGrafter"/>
</dbReference>